<dbReference type="RefSeq" id="WP_272090162.1">
    <property type="nucleotide sequence ID" value="NZ_JAQNDL010000003.1"/>
</dbReference>
<accession>A0ABT5E722</accession>
<evidence type="ECO:0000313" key="3">
    <source>
        <dbReference type="EMBL" id="MDC0721657.1"/>
    </source>
</evidence>
<dbReference type="SUPFAM" id="SSF52058">
    <property type="entry name" value="L domain-like"/>
    <property type="match status" value="1"/>
</dbReference>
<evidence type="ECO:0000313" key="4">
    <source>
        <dbReference type="Proteomes" id="UP001221686"/>
    </source>
</evidence>
<dbReference type="InterPro" id="IPR050836">
    <property type="entry name" value="SDS22/Internalin_LRR"/>
</dbReference>
<keyword evidence="1" id="KW-0433">Leucine-rich repeat</keyword>
<dbReference type="Proteomes" id="UP001221686">
    <property type="component" value="Unassembled WGS sequence"/>
</dbReference>
<dbReference type="Gene3D" id="3.80.10.10">
    <property type="entry name" value="Ribonuclease Inhibitor"/>
    <property type="match status" value="1"/>
</dbReference>
<keyword evidence="4" id="KW-1185">Reference proteome</keyword>
<evidence type="ECO:0000256" key="1">
    <source>
        <dbReference type="ARBA" id="ARBA00022614"/>
    </source>
</evidence>
<keyword evidence="2" id="KW-0677">Repeat</keyword>
<dbReference type="EMBL" id="JAQNDL010000003">
    <property type="protein sequence ID" value="MDC0721657.1"/>
    <property type="molecule type" value="Genomic_DNA"/>
</dbReference>
<gene>
    <name evidence="3" type="ORF">POL25_32410</name>
</gene>
<dbReference type="PANTHER" id="PTHR46652">
    <property type="entry name" value="LEUCINE-RICH REPEAT AND IQ DOMAIN-CONTAINING PROTEIN 1-RELATED"/>
    <property type="match status" value="1"/>
</dbReference>
<name>A0ABT5E722_9BACT</name>
<dbReference type="InterPro" id="IPR032675">
    <property type="entry name" value="LRR_dom_sf"/>
</dbReference>
<proteinExistence type="predicted"/>
<dbReference type="InterPro" id="IPR001611">
    <property type="entry name" value="Leu-rich_rpt"/>
</dbReference>
<comment type="caution">
    <text evidence="3">The sequence shown here is derived from an EMBL/GenBank/DDBJ whole genome shotgun (WGS) entry which is preliminary data.</text>
</comment>
<dbReference type="PROSITE" id="PS51450">
    <property type="entry name" value="LRR"/>
    <property type="match status" value="2"/>
</dbReference>
<evidence type="ECO:0000256" key="2">
    <source>
        <dbReference type="ARBA" id="ARBA00022737"/>
    </source>
</evidence>
<dbReference type="InterPro" id="IPR025875">
    <property type="entry name" value="Leu-rich_rpt_4"/>
</dbReference>
<dbReference type="PANTHER" id="PTHR46652:SF3">
    <property type="entry name" value="LEUCINE-RICH REPEAT-CONTAINING PROTEIN 9"/>
    <property type="match status" value="1"/>
</dbReference>
<dbReference type="Pfam" id="PF12799">
    <property type="entry name" value="LRR_4"/>
    <property type="match status" value="1"/>
</dbReference>
<organism evidence="3 4">
    <name type="scientific">Nannocystis bainbridge</name>
    <dbReference type="NCBI Taxonomy" id="2995303"/>
    <lineage>
        <taxon>Bacteria</taxon>
        <taxon>Pseudomonadati</taxon>
        <taxon>Myxococcota</taxon>
        <taxon>Polyangia</taxon>
        <taxon>Nannocystales</taxon>
        <taxon>Nannocystaceae</taxon>
        <taxon>Nannocystis</taxon>
    </lineage>
</organism>
<sequence length="298" mass="30219">MLEAAVRAVLQQPEGPLLGVDIAALTQIYAADVGIVSLSGIECATGLVSLTLSFNEIADIGPLAGLTQLEVLNLRSNPVADFAPLAGLTALRELVLDGAVAADVSPLAAAKQLELLDIAWAPIDSLAPLAGLSALRELSAPGGAYLDIEALAALGSLVTLDISNTAVTDLGPLADLASLESLTMNGIDVADLGPLTGLPIRRLYANGALVEDLSPVATFPTPLALELMDNGIVEADALLTADWSVPGPDQDCLDVILTDNPLSAVARGEVLPAFCAASGAYVAADGLLACTGHSCIMP</sequence>
<protein>
    <submittedName>
        <fullName evidence="3">Leucine-rich repeat domain-containing protein</fullName>
    </submittedName>
</protein>
<reference evidence="3 4" key="1">
    <citation type="submission" date="2022-11" db="EMBL/GenBank/DDBJ databases">
        <title>Minimal conservation of predation-associated metabolite biosynthetic gene clusters underscores biosynthetic potential of Myxococcota including descriptions for ten novel species: Archangium lansinium sp. nov., Myxococcus landrumus sp. nov., Nannocystis bai.</title>
        <authorList>
            <person name="Ahearne A."/>
            <person name="Stevens C."/>
            <person name="Dowd S."/>
        </authorList>
    </citation>
    <scope>NUCLEOTIDE SEQUENCE [LARGE SCALE GENOMIC DNA]</scope>
    <source>
        <strain evidence="3 4">BB15-2</strain>
    </source>
</reference>